<dbReference type="STRING" id="47427.A0A2H3DQU9"/>
<accession>A0A2H3DQU9</accession>
<dbReference type="InParanoid" id="A0A2H3DQU9"/>
<evidence type="ECO:0000313" key="2">
    <source>
        <dbReference type="Proteomes" id="UP000217790"/>
    </source>
</evidence>
<proteinExistence type="predicted"/>
<dbReference type="AlphaFoldDB" id="A0A2H3DQU9"/>
<dbReference type="OMA" id="ASIPRCD"/>
<reference evidence="2" key="1">
    <citation type="journal article" date="2017" name="Nat. Ecol. Evol.">
        <title>Genome expansion and lineage-specific genetic innovations in the forest pathogenic fungi Armillaria.</title>
        <authorList>
            <person name="Sipos G."/>
            <person name="Prasanna A.N."/>
            <person name="Walter M.C."/>
            <person name="O'Connor E."/>
            <person name="Balint B."/>
            <person name="Krizsan K."/>
            <person name="Kiss B."/>
            <person name="Hess J."/>
            <person name="Varga T."/>
            <person name="Slot J."/>
            <person name="Riley R."/>
            <person name="Boka B."/>
            <person name="Rigling D."/>
            <person name="Barry K."/>
            <person name="Lee J."/>
            <person name="Mihaltcheva S."/>
            <person name="LaButti K."/>
            <person name="Lipzen A."/>
            <person name="Waldron R."/>
            <person name="Moloney N.M."/>
            <person name="Sperisen C."/>
            <person name="Kredics L."/>
            <person name="Vagvoelgyi C."/>
            <person name="Patrignani A."/>
            <person name="Fitzpatrick D."/>
            <person name="Nagy I."/>
            <person name="Doyle S."/>
            <person name="Anderson J.B."/>
            <person name="Grigoriev I.V."/>
            <person name="Gueldener U."/>
            <person name="Muensterkoetter M."/>
            <person name="Nagy L.G."/>
        </authorList>
    </citation>
    <scope>NUCLEOTIDE SEQUENCE [LARGE SCALE GENOMIC DNA]</scope>
    <source>
        <strain evidence="2">Ar21-2</strain>
    </source>
</reference>
<gene>
    <name evidence="1" type="ORF">ARMGADRAFT_925057</name>
</gene>
<dbReference type="Proteomes" id="UP000217790">
    <property type="component" value="Unassembled WGS sequence"/>
</dbReference>
<protein>
    <submittedName>
        <fullName evidence="1">Uncharacterized protein</fullName>
    </submittedName>
</protein>
<name>A0A2H3DQU9_ARMGA</name>
<organism evidence="1 2">
    <name type="scientific">Armillaria gallica</name>
    <name type="common">Bulbous honey fungus</name>
    <name type="synonym">Armillaria bulbosa</name>
    <dbReference type="NCBI Taxonomy" id="47427"/>
    <lineage>
        <taxon>Eukaryota</taxon>
        <taxon>Fungi</taxon>
        <taxon>Dikarya</taxon>
        <taxon>Basidiomycota</taxon>
        <taxon>Agaricomycotina</taxon>
        <taxon>Agaricomycetes</taxon>
        <taxon>Agaricomycetidae</taxon>
        <taxon>Agaricales</taxon>
        <taxon>Marasmiineae</taxon>
        <taxon>Physalacriaceae</taxon>
        <taxon>Armillaria</taxon>
    </lineage>
</organism>
<dbReference type="OrthoDB" id="3050185at2759"/>
<evidence type="ECO:0000313" key="1">
    <source>
        <dbReference type="EMBL" id="PBK96244.1"/>
    </source>
</evidence>
<dbReference type="EMBL" id="KZ293651">
    <property type="protein sequence ID" value="PBK96244.1"/>
    <property type="molecule type" value="Genomic_DNA"/>
</dbReference>
<keyword evidence="2" id="KW-1185">Reference proteome</keyword>
<sequence>MVVPPKSRRVPVPLGASIPRCDHEEVYSRYCRLMLLLFVPWNLAQDLRKIGQSWCDAFAEFRASAPASILKVMDNMQILHKCRDSRDDHFAN</sequence>